<dbReference type="OrthoDB" id="2758808at2759"/>
<protein>
    <submittedName>
        <fullName evidence="2">Uncharacterized protein</fullName>
    </submittedName>
</protein>
<organism evidence="2 3">
    <name type="scientific">Lentinus tigrinus ALCF2SS1-6</name>
    <dbReference type="NCBI Taxonomy" id="1328759"/>
    <lineage>
        <taxon>Eukaryota</taxon>
        <taxon>Fungi</taxon>
        <taxon>Dikarya</taxon>
        <taxon>Basidiomycota</taxon>
        <taxon>Agaricomycotina</taxon>
        <taxon>Agaricomycetes</taxon>
        <taxon>Polyporales</taxon>
        <taxon>Polyporaceae</taxon>
        <taxon>Lentinus</taxon>
    </lineage>
</organism>
<evidence type="ECO:0000313" key="3">
    <source>
        <dbReference type="Proteomes" id="UP000313359"/>
    </source>
</evidence>
<reference evidence="2" key="1">
    <citation type="journal article" date="2018" name="Genome Biol. Evol.">
        <title>Genomics and development of Lentinus tigrinus, a white-rot wood-decaying mushroom with dimorphic fruiting bodies.</title>
        <authorList>
            <person name="Wu B."/>
            <person name="Xu Z."/>
            <person name="Knudson A."/>
            <person name="Carlson A."/>
            <person name="Chen N."/>
            <person name="Kovaka S."/>
            <person name="LaButti K."/>
            <person name="Lipzen A."/>
            <person name="Pennachio C."/>
            <person name="Riley R."/>
            <person name="Schakwitz W."/>
            <person name="Umezawa K."/>
            <person name="Ohm R.A."/>
            <person name="Grigoriev I.V."/>
            <person name="Nagy L.G."/>
            <person name="Gibbons J."/>
            <person name="Hibbett D."/>
        </authorList>
    </citation>
    <scope>NUCLEOTIDE SEQUENCE [LARGE SCALE GENOMIC DNA]</scope>
    <source>
        <strain evidence="2">ALCF2SS1-6</strain>
    </source>
</reference>
<sequence>MDVDQFAPASAIPDNLAAPTAMKAASPIPPSVNEALRPSRPPTPSQPAVVRAAARSVTNSPRTSQGSQDAKGRSEPQQTMPPPSEPSQTVSAQELRETAKQSRGGEKGEIQPPTEPRGQGNPPAPSPRRRSPSPTSRPGTRNPSVDSRASGDRRSARSGDKPDERRPDRDRDNRQEPRDISRRESRGERRAREEREKNDERDRGRDRHGDRERRDRDHPRDRGERDRDKERDRERDRDRDTHREPRDRERDRDRDRDRHRRDEKDREREPRREREPSGRSATAANVPPTDDRGLPNKPDVSRHRGEDSLGKRRRSGDDERSSRKDHHEERGRRPSDKDGYDRSGRDSDRRRKDRDGDGDGKGLSIDTKLGEKRPPEGPASAKTLPPSTPSAPRAMTDGSRKGDSRDRDWKRDQPPHAPPGPSGSAQNGSEPSQGGSLRARIGERDPRSLPPTPSGLPGDRRADGSRDDDRDGGRKRTMSDRERDAPEVPGSNDPAAHAPKRLRIIRNRYDAAPGGSGQFAKKVLGNQGLDATAGEKNRQARKD</sequence>
<keyword evidence="3" id="KW-1185">Reference proteome</keyword>
<feature type="compositionally biased region" description="Basic and acidic residues" evidence="1">
    <location>
        <begin position="149"/>
        <end position="277"/>
    </location>
</feature>
<feature type="compositionally biased region" description="Basic and acidic residues" evidence="1">
    <location>
        <begin position="289"/>
        <end position="360"/>
    </location>
</feature>
<accession>A0A5C2SVP0</accession>
<feature type="compositionally biased region" description="Basic and acidic residues" evidence="1">
    <location>
        <begin position="398"/>
        <end position="414"/>
    </location>
</feature>
<feature type="compositionally biased region" description="Basic and acidic residues" evidence="1">
    <location>
        <begin position="94"/>
        <end position="109"/>
    </location>
</feature>
<feature type="compositionally biased region" description="Basic and acidic residues" evidence="1">
    <location>
        <begin position="458"/>
        <end position="486"/>
    </location>
</feature>
<feature type="compositionally biased region" description="Basic and acidic residues" evidence="1">
    <location>
        <begin position="533"/>
        <end position="543"/>
    </location>
</feature>
<feature type="compositionally biased region" description="Polar residues" evidence="1">
    <location>
        <begin position="56"/>
        <end position="68"/>
    </location>
</feature>
<proteinExistence type="predicted"/>
<dbReference type="AlphaFoldDB" id="A0A5C2SVP0"/>
<gene>
    <name evidence="2" type="ORF">L227DRAFT_13226</name>
</gene>
<evidence type="ECO:0000313" key="2">
    <source>
        <dbReference type="EMBL" id="RPD67079.1"/>
    </source>
</evidence>
<evidence type="ECO:0000256" key="1">
    <source>
        <dbReference type="SAM" id="MobiDB-lite"/>
    </source>
</evidence>
<feature type="compositionally biased region" description="Low complexity" evidence="1">
    <location>
        <begin position="132"/>
        <end position="148"/>
    </location>
</feature>
<dbReference type="STRING" id="1328759.A0A5C2SVP0"/>
<dbReference type="Proteomes" id="UP000313359">
    <property type="component" value="Unassembled WGS sequence"/>
</dbReference>
<feature type="region of interest" description="Disordered" evidence="1">
    <location>
        <begin position="1"/>
        <end position="543"/>
    </location>
</feature>
<dbReference type="EMBL" id="ML122250">
    <property type="protein sequence ID" value="RPD67079.1"/>
    <property type="molecule type" value="Genomic_DNA"/>
</dbReference>
<name>A0A5C2SVP0_9APHY</name>